<evidence type="ECO:0000256" key="9">
    <source>
        <dbReference type="ARBA" id="ARBA00022833"/>
    </source>
</evidence>
<dbReference type="Pfam" id="PF22456">
    <property type="entry name" value="PqqF-like_C_4"/>
    <property type="match status" value="1"/>
</dbReference>
<evidence type="ECO:0000256" key="11">
    <source>
        <dbReference type="ARBA" id="ARBA00029597"/>
    </source>
</evidence>
<reference evidence="19 20" key="1">
    <citation type="submission" date="2021-02" db="EMBL/GenBank/DDBJ databases">
        <authorList>
            <person name="Park J.-S."/>
        </authorList>
    </citation>
    <scope>NUCLEOTIDE SEQUENCE [LARGE SCALE GENOMIC DNA]</scope>
    <source>
        <strain evidence="19 20">188UL20-2</strain>
    </source>
</reference>
<proteinExistence type="inferred from homology"/>
<evidence type="ECO:0000256" key="1">
    <source>
        <dbReference type="ARBA" id="ARBA00001947"/>
    </source>
</evidence>
<dbReference type="InterPro" id="IPR011765">
    <property type="entry name" value="Pept_M16_N"/>
</dbReference>
<dbReference type="PANTHER" id="PTHR43690">
    <property type="entry name" value="NARDILYSIN"/>
    <property type="match status" value="1"/>
</dbReference>
<name>A0ABS2HKB9_9VIBR</name>
<dbReference type="Pfam" id="PF16187">
    <property type="entry name" value="Peptidase_M16_M"/>
    <property type="match status" value="1"/>
</dbReference>
<feature type="domain" description="Peptidase M16 N-terminal" evidence="15">
    <location>
        <begin position="22"/>
        <end position="156"/>
    </location>
</feature>
<evidence type="ECO:0000259" key="17">
    <source>
        <dbReference type="Pfam" id="PF16187"/>
    </source>
</evidence>
<keyword evidence="6" id="KW-0645">Protease</keyword>
<evidence type="ECO:0000259" key="16">
    <source>
        <dbReference type="Pfam" id="PF05193"/>
    </source>
</evidence>
<dbReference type="InterPro" id="IPR054734">
    <property type="entry name" value="PqqF-like_C_4"/>
</dbReference>
<keyword evidence="10" id="KW-0482">Metalloprotease</keyword>
<dbReference type="InterPro" id="IPR032632">
    <property type="entry name" value="Peptidase_M16_M"/>
</dbReference>
<evidence type="ECO:0000256" key="12">
    <source>
        <dbReference type="ARBA" id="ARBA00031184"/>
    </source>
</evidence>
<keyword evidence="8" id="KW-0378">Hydrolase</keyword>
<dbReference type="InterPro" id="IPR001431">
    <property type="entry name" value="Pept_M16_Zn_BS"/>
</dbReference>
<feature type="domain" description="Coenzyme PQQ synthesis protein F-like C-terminal lobe" evidence="18">
    <location>
        <begin position="745"/>
        <end position="844"/>
    </location>
</feature>
<dbReference type="Pfam" id="PF00675">
    <property type="entry name" value="Peptidase_M16"/>
    <property type="match status" value="1"/>
</dbReference>
<dbReference type="SUPFAM" id="SSF63411">
    <property type="entry name" value="LuxS/MPP-like metallohydrolase"/>
    <property type="match status" value="4"/>
</dbReference>
<comment type="similarity">
    <text evidence="3 14">Belongs to the peptidase M16 family.</text>
</comment>
<dbReference type="EC" id="3.4.24.55" evidence="4"/>
<dbReference type="PANTHER" id="PTHR43690:SF18">
    <property type="entry name" value="INSULIN-DEGRADING ENZYME-RELATED"/>
    <property type="match status" value="1"/>
</dbReference>
<evidence type="ECO:0000313" key="19">
    <source>
        <dbReference type="EMBL" id="MBM7036271.1"/>
    </source>
</evidence>
<keyword evidence="7" id="KW-0479">Metal-binding</keyword>
<dbReference type="InterPro" id="IPR011249">
    <property type="entry name" value="Metalloenz_LuxS/M16"/>
</dbReference>
<dbReference type="PROSITE" id="PS00143">
    <property type="entry name" value="INSULINASE"/>
    <property type="match status" value="1"/>
</dbReference>
<comment type="function">
    <text evidence="2">Endopeptidase that degrades small peptides of less than 7 kDa, such as glucagon and insulin.</text>
</comment>
<dbReference type="Pfam" id="PF05193">
    <property type="entry name" value="Peptidase_M16_C"/>
    <property type="match status" value="1"/>
</dbReference>
<evidence type="ECO:0000259" key="15">
    <source>
        <dbReference type="Pfam" id="PF00675"/>
    </source>
</evidence>
<evidence type="ECO:0000259" key="18">
    <source>
        <dbReference type="Pfam" id="PF22456"/>
    </source>
</evidence>
<evidence type="ECO:0000256" key="5">
    <source>
        <dbReference type="ARBA" id="ARBA00017565"/>
    </source>
</evidence>
<evidence type="ECO:0000256" key="13">
    <source>
        <dbReference type="ARBA" id="ARBA00033450"/>
    </source>
</evidence>
<dbReference type="Proteomes" id="UP000809621">
    <property type="component" value="Unassembled WGS sequence"/>
</dbReference>
<dbReference type="Gene3D" id="3.30.830.10">
    <property type="entry name" value="Metalloenzyme, LuxS/M16 peptidase-like"/>
    <property type="match status" value="4"/>
</dbReference>
<gene>
    <name evidence="19" type="ORF">JQC93_07575</name>
</gene>
<evidence type="ECO:0000256" key="6">
    <source>
        <dbReference type="ARBA" id="ARBA00022670"/>
    </source>
</evidence>
<protein>
    <recommendedName>
        <fullName evidence="5">Protease 3</fullName>
        <ecNumber evidence="4">3.4.24.55</ecNumber>
    </recommendedName>
    <alternativeName>
        <fullName evidence="13">Pitrilysin</fullName>
    </alternativeName>
    <alternativeName>
        <fullName evidence="12">Protease III</fullName>
    </alternativeName>
    <alternativeName>
        <fullName evidence="11">Protease pi</fullName>
    </alternativeName>
</protein>
<evidence type="ECO:0000256" key="4">
    <source>
        <dbReference type="ARBA" id="ARBA00012449"/>
    </source>
</evidence>
<evidence type="ECO:0000256" key="3">
    <source>
        <dbReference type="ARBA" id="ARBA00007261"/>
    </source>
</evidence>
<evidence type="ECO:0000256" key="8">
    <source>
        <dbReference type="ARBA" id="ARBA00022801"/>
    </source>
</evidence>
<evidence type="ECO:0000256" key="7">
    <source>
        <dbReference type="ARBA" id="ARBA00022723"/>
    </source>
</evidence>
<evidence type="ECO:0000256" key="14">
    <source>
        <dbReference type="RuleBase" id="RU004447"/>
    </source>
</evidence>
<feature type="domain" description="Peptidase M16 middle/third" evidence="17">
    <location>
        <begin position="366"/>
        <end position="644"/>
    </location>
</feature>
<evidence type="ECO:0000256" key="2">
    <source>
        <dbReference type="ARBA" id="ARBA00002184"/>
    </source>
</evidence>
<dbReference type="RefSeq" id="WP_205158038.1">
    <property type="nucleotide sequence ID" value="NZ_JAFEUM010000002.1"/>
</dbReference>
<organism evidence="19 20">
    <name type="scientific">Vibrio ulleungensis</name>
    <dbReference type="NCBI Taxonomy" id="2807619"/>
    <lineage>
        <taxon>Bacteria</taxon>
        <taxon>Pseudomonadati</taxon>
        <taxon>Pseudomonadota</taxon>
        <taxon>Gammaproteobacteria</taxon>
        <taxon>Vibrionales</taxon>
        <taxon>Vibrionaceae</taxon>
        <taxon>Vibrio</taxon>
    </lineage>
</organism>
<dbReference type="InterPro" id="IPR007863">
    <property type="entry name" value="Peptidase_M16_C"/>
</dbReference>
<comment type="cofactor">
    <cofactor evidence="1">
        <name>Zn(2+)</name>
        <dbReference type="ChEBI" id="CHEBI:29105"/>
    </cofactor>
</comment>
<evidence type="ECO:0000313" key="20">
    <source>
        <dbReference type="Proteomes" id="UP000809621"/>
    </source>
</evidence>
<comment type="caution">
    <text evidence="19">The sequence shown here is derived from an EMBL/GenBank/DDBJ whole genome shotgun (WGS) entry which is preliminary data.</text>
</comment>
<sequence length="925" mass="106067">MKTSPNDKNRYRHLLLDNQLKVLLVESDESPKSSAALAVNVGHYDDPNDRPGLAHFLEHMLFLGTKEFPQIGEFQNFISQHGGSNNAWTGPEHTCYFFDISNSHFEQALARFSRFFVSPLFHAEAVEKERMAVDSEFQMKLNDDARRLYEVHKAVVNQQHPFSKFSVGNAQTLHDKPDSPIRDELLEFYQQHYSADLMTLCLVSPHSLDEQQSVVEELFSDVINRNKASKSVTVPFWTPNQAPQWIHIQPIKEMRKLTVAFEFPSMIEHYQTKPLSYIAHMIGYEGGGSVTQWLKHKEWITSLAAGGGASGSNFREFTVSCILTPEGLEHCEEIIERLFQYIRLVTQHGLSSWRYDEKRAVMEAAFRFQESIKPMDLASHLVMSLQHYQPDDAVYGDYMMQAYDAELTQQLASTLTPENCRVTLVSQQGSFDQTADWYDTPYSIADIPAELIEKWRQAPAHPEMYLADENPYICHHLETQNLESEATLPEQIQNLPGFTLWHLQEPEIRVPKGAIYVAIDSPKSVETPRRIVMLKLCVELFMDALSKRTYQAELAGMSYNIYAHQGGLTLALYGFSEKMPQLLSLILERFKQREFQRSRFEEIKQQLQRFWANSRHDRPISQLFNCLSGLLQPNNPPHKVLLEALNDIEVDELPVFVGELLDTLHVEMFVYGDWQRHQALDMGDALKDALRVKDQEYRESLRPLIMLGNTGSSHREVFCDQPDSAVVVYQQAQTSTPRNVALFTLTNQLMSSEFFHQIRTKQQLGYMVGTGNMPLNRHPGIVFYVQSPTAGSGHLLSAIDEFLNAFYMVLLELTDYQWHSSKRGLLNQIMTPDANLKAKGQRLWVAIGNKDHGFSHRDTVIEEIKQLSRADMIRFVVEQLKPRTATRLVMSTQGTNHENEPKVQLGQDILSIEQFHALPRNTELG</sequence>
<feature type="domain" description="Peptidase M16 C-terminal" evidence="16">
    <location>
        <begin position="182"/>
        <end position="360"/>
    </location>
</feature>
<evidence type="ECO:0000256" key="10">
    <source>
        <dbReference type="ARBA" id="ARBA00023049"/>
    </source>
</evidence>
<accession>A0ABS2HKB9</accession>
<dbReference type="InterPro" id="IPR050626">
    <property type="entry name" value="Peptidase_M16"/>
</dbReference>
<keyword evidence="9" id="KW-0862">Zinc</keyword>
<dbReference type="EMBL" id="JAFEUM010000002">
    <property type="protein sequence ID" value="MBM7036271.1"/>
    <property type="molecule type" value="Genomic_DNA"/>
</dbReference>
<keyword evidence="20" id="KW-1185">Reference proteome</keyword>